<dbReference type="Pfam" id="PF00893">
    <property type="entry name" value="Multi_Drug_Res"/>
    <property type="match status" value="1"/>
</dbReference>
<keyword evidence="4 7" id="KW-0812">Transmembrane</keyword>
<sequence length="137" mass="14627">MTQQQLHEPDTQHVQNEPLKKWLFLAAAIVLEVTGALALKAALDNPFFYALVVAGYIGSFACLFKSLRNGMNLGVGYGIWGACGVALTAAMSRVIFGEPITLLMGIGMAVIIAGVLLIEFGSHVAQKSAHKDLVVTR</sequence>
<dbReference type="EMBL" id="VFOU01000006">
    <property type="protein sequence ID" value="TQL65196.1"/>
    <property type="molecule type" value="Genomic_DNA"/>
</dbReference>
<evidence type="ECO:0000256" key="6">
    <source>
        <dbReference type="ARBA" id="ARBA00023136"/>
    </source>
</evidence>
<evidence type="ECO:0000256" key="7">
    <source>
        <dbReference type="RuleBase" id="RU003942"/>
    </source>
</evidence>
<dbReference type="GO" id="GO:0015199">
    <property type="term" value="F:amino-acid betaine transmembrane transporter activity"/>
    <property type="evidence" value="ECO:0007669"/>
    <property type="project" value="TreeGrafter"/>
</dbReference>
<organism evidence="10 11">
    <name type="scientific">Enteractinococcus coprophilus</name>
    <dbReference type="NCBI Taxonomy" id="1027633"/>
    <lineage>
        <taxon>Bacteria</taxon>
        <taxon>Bacillati</taxon>
        <taxon>Actinomycetota</taxon>
        <taxon>Actinomycetes</taxon>
        <taxon>Micrococcales</taxon>
        <taxon>Micrococcaceae</taxon>
    </lineage>
</organism>
<comment type="caution">
    <text evidence="10">The sequence shown here is derived from an EMBL/GenBank/DDBJ whole genome shotgun (WGS) entry which is preliminary data.</text>
</comment>
<evidence type="ECO:0000256" key="1">
    <source>
        <dbReference type="ARBA" id="ARBA00004651"/>
    </source>
</evidence>
<comment type="subcellular location">
    <subcellularLocation>
        <location evidence="1 7">Cell membrane</location>
        <topology evidence="1 7">Multi-pass membrane protein</topology>
    </subcellularLocation>
</comment>
<reference evidence="10 11" key="1">
    <citation type="submission" date="2019-06" db="EMBL/GenBank/DDBJ databases">
        <title>Sequencing the genomes of 1000 actinobacteria strains.</title>
        <authorList>
            <person name="Klenk H.-P."/>
        </authorList>
    </citation>
    <scope>NUCLEOTIDE SEQUENCE [LARGE SCALE GENOMIC DNA]</scope>
    <source>
        <strain evidence="10 11">DSM 24083</strain>
    </source>
</reference>
<dbReference type="GO" id="GO:0015220">
    <property type="term" value="F:choline transmembrane transporter activity"/>
    <property type="evidence" value="ECO:0007669"/>
    <property type="project" value="TreeGrafter"/>
</dbReference>
<dbReference type="EMBL" id="VFOU01000006">
    <property type="protein sequence ID" value="TQL65192.1"/>
    <property type="molecule type" value="Genomic_DNA"/>
</dbReference>
<feature type="transmembrane region" description="Helical" evidence="8">
    <location>
        <begin position="47"/>
        <end position="64"/>
    </location>
</feature>
<dbReference type="PANTHER" id="PTHR30561:SF1">
    <property type="entry name" value="MULTIDRUG TRANSPORTER EMRE"/>
    <property type="match status" value="1"/>
</dbReference>
<dbReference type="PANTHER" id="PTHR30561">
    <property type="entry name" value="SMR FAMILY PROTON-DEPENDENT DRUG EFFLUX TRANSPORTER SUGE"/>
    <property type="match status" value="1"/>
</dbReference>
<evidence type="ECO:0000256" key="4">
    <source>
        <dbReference type="ARBA" id="ARBA00022692"/>
    </source>
</evidence>
<dbReference type="GO" id="GO:0005886">
    <property type="term" value="C:plasma membrane"/>
    <property type="evidence" value="ECO:0007669"/>
    <property type="project" value="UniProtKB-SubCell"/>
</dbReference>
<evidence type="ECO:0000313" key="11">
    <source>
        <dbReference type="Proteomes" id="UP000319746"/>
    </source>
</evidence>
<dbReference type="SUPFAM" id="SSF103481">
    <property type="entry name" value="Multidrug resistance efflux transporter EmrE"/>
    <property type="match status" value="1"/>
</dbReference>
<dbReference type="RefSeq" id="WP_246057525.1">
    <property type="nucleotide sequence ID" value="NZ_BAABAN010000011.1"/>
</dbReference>
<feature type="transmembrane region" description="Helical" evidence="8">
    <location>
        <begin position="76"/>
        <end position="96"/>
    </location>
</feature>
<evidence type="ECO:0000256" key="3">
    <source>
        <dbReference type="ARBA" id="ARBA00022475"/>
    </source>
</evidence>
<dbReference type="InterPro" id="IPR045324">
    <property type="entry name" value="Small_multidrug_res"/>
</dbReference>
<keyword evidence="5 8" id="KW-1133">Transmembrane helix</keyword>
<feature type="transmembrane region" description="Helical" evidence="8">
    <location>
        <begin position="102"/>
        <end position="121"/>
    </location>
</feature>
<name>A0A542ZYB9_9MICC</name>
<dbReference type="Proteomes" id="UP000319746">
    <property type="component" value="Unassembled WGS sequence"/>
</dbReference>
<evidence type="ECO:0000256" key="8">
    <source>
        <dbReference type="SAM" id="Phobius"/>
    </source>
</evidence>
<evidence type="ECO:0000256" key="2">
    <source>
        <dbReference type="ARBA" id="ARBA00022448"/>
    </source>
</evidence>
<dbReference type="GO" id="GO:0031460">
    <property type="term" value="P:glycine betaine transport"/>
    <property type="evidence" value="ECO:0007669"/>
    <property type="project" value="TreeGrafter"/>
</dbReference>
<proteinExistence type="inferred from homology"/>
<keyword evidence="6 8" id="KW-0472">Membrane</keyword>
<dbReference type="Gene3D" id="1.10.3730.20">
    <property type="match status" value="1"/>
</dbReference>
<keyword evidence="3" id="KW-1003">Cell membrane</keyword>
<comment type="similarity">
    <text evidence="7">Belongs to the drug/metabolite transporter (DMT) superfamily. Small multidrug resistance (SMR) (TC 2.A.7.1) family.</text>
</comment>
<evidence type="ECO:0000313" key="10">
    <source>
        <dbReference type="EMBL" id="TQL65196.1"/>
    </source>
</evidence>
<keyword evidence="11" id="KW-1185">Reference proteome</keyword>
<dbReference type="GO" id="GO:0015297">
    <property type="term" value="F:antiporter activity"/>
    <property type="evidence" value="ECO:0007669"/>
    <property type="project" value="TreeGrafter"/>
</dbReference>
<protein>
    <submittedName>
        <fullName evidence="10">Small multidrug resistance pump</fullName>
    </submittedName>
</protein>
<accession>A0A542ZYB9</accession>
<dbReference type="InterPro" id="IPR000390">
    <property type="entry name" value="Small_drug/metabolite_transptr"/>
</dbReference>
<dbReference type="AlphaFoldDB" id="A0A542ZYB9"/>
<keyword evidence="2" id="KW-0813">Transport</keyword>
<gene>
    <name evidence="9" type="ORF">FB556_2709</name>
    <name evidence="10" type="ORF">FB556_2713</name>
</gene>
<dbReference type="InterPro" id="IPR037185">
    <property type="entry name" value="EmrE-like"/>
</dbReference>
<feature type="transmembrane region" description="Helical" evidence="8">
    <location>
        <begin position="22"/>
        <end position="41"/>
    </location>
</feature>
<evidence type="ECO:0000313" key="9">
    <source>
        <dbReference type="EMBL" id="TQL65192.1"/>
    </source>
</evidence>
<evidence type="ECO:0000256" key="5">
    <source>
        <dbReference type="ARBA" id="ARBA00022989"/>
    </source>
</evidence>